<organism evidence="4 5">
    <name type="scientific">Rhizobium subbaraonis</name>
    <dbReference type="NCBI Taxonomy" id="908946"/>
    <lineage>
        <taxon>Bacteria</taxon>
        <taxon>Pseudomonadati</taxon>
        <taxon>Pseudomonadota</taxon>
        <taxon>Alphaproteobacteria</taxon>
        <taxon>Hyphomicrobiales</taxon>
        <taxon>Rhizobiaceae</taxon>
        <taxon>Rhizobium/Agrobacterium group</taxon>
        <taxon>Rhizobium</taxon>
    </lineage>
</organism>
<dbReference type="InterPro" id="IPR036165">
    <property type="entry name" value="YefM-like_sf"/>
</dbReference>
<evidence type="ECO:0000256" key="1">
    <source>
        <dbReference type="ARBA" id="ARBA00009981"/>
    </source>
</evidence>
<reference evidence="4 5" key="1">
    <citation type="submission" date="2017-08" db="EMBL/GenBank/DDBJ databases">
        <authorList>
            <person name="de Groot N.N."/>
        </authorList>
    </citation>
    <scope>NUCLEOTIDE SEQUENCE [LARGE SCALE GENOMIC DNA]</scope>
    <source>
        <strain evidence="4 5">JC85</strain>
    </source>
</reference>
<protein>
    <recommendedName>
        <fullName evidence="2">Antitoxin</fullName>
    </recommendedName>
</protein>
<dbReference type="Pfam" id="PF02604">
    <property type="entry name" value="PhdYeFM_antitox"/>
    <property type="match status" value="1"/>
</dbReference>
<dbReference type="NCBIfam" id="TIGR01552">
    <property type="entry name" value="phd_fam"/>
    <property type="match status" value="1"/>
</dbReference>
<comment type="function">
    <text evidence="2">Antitoxin component of a type II toxin-antitoxin (TA) system.</text>
</comment>
<dbReference type="SUPFAM" id="SSF143120">
    <property type="entry name" value="YefM-like"/>
    <property type="match status" value="1"/>
</dbReference>
<dbReference type="Gene3D" id="3.40.1620.10">
    <property type="entry name" value="YefM-like domain"/>
    <property type="match status" value="1"/>
</dbReference>
<evidence type="ECO:0000313" key="5">
    <source>
        <dbReference type="Proteomes" id="UP000219167"/>
    </source>
</evidence>
<dbReference type="AlphaFoldDB" id="A0A285UJ00"/>
<dbReference type="InterPro" id="IPR006442">
    <property type="entry name" value="Antitoxin_Phd/YefM"/>
</dbReference>
<comment type="similarity">
    <text evidence="1 2">Belongs to the phD/YefM antitoxin family.</text>
</comment>
<dbReference type="RefSeq" id="WP_097140726.1">
    <property type="nucleotide sequence ID" value="NZ_OBQD01000009.1"/>
</dbReference>
<dbReference type="Proteomes" id="UP000219167">
    <property type="component" value="Unassembled WGS sequence"/>
</dbReference>
<gene>
    <name evidence="4" type="ORF">SAMN05892877_109137</name>
</gene>
<evidence type="ECO:0000256" key="3">
    <source>
        <dbReference type="SAM" id="MobiDB-lite"/>
    </source>
</evidence>
<evidence type="ECO:0000256" key="2">
    <source>
        <dbReference type="RuleBase" id="RU362080"/>
    </source>
</evidence>
<name>A0A285UJ00_9HYPH</name>
<dbReference type="OrthoDB" id="7451784at2"/>
<keyword evidence="5" id="KW-1185">Reference proteome</keyword>
<evidence type="ECO:0000313" key="4">
    <source>
        <dbReference type="EMBL" id="SOC41894.1"/>
    </source>
</evidence>
<accession>A0A285UJ00</accession>
<dbReference type="EMBL" id="OBQD01000009">
    <property type="protein sequence ID" value="SOC41894.1"/>
    <property type="molecule type" value="Genomic_DNA"/>
</dbReference>
<proteinExistence type="inferred from homology"/>
<sequence length="68" mass="7413">MKTMSARDAKNAFGLLLDTARAEPVAIEKHGRPVVVVLSVEEYERLREVGEKQHGETAAPTGKEPAAR</sequence>
<feature type="region of interest" description="Disordered" evidence="3">
    <location>
        <begin position="49"/>
        <end position="68"/>
    </location>
</feature>